<dbReference type="Proteomes" id="UP000188836">
    <property type="component" value="Unassembled WGS sequence"/>
</dbReference>
<gene>
    <name evidence="1" type="ORF">B0T46_02135</name>
</gene>
<dbReference type="EMBL" id="MUMY01000001">
    <property type="protein sequence ID" value="ONM50805.1"/>
    <property type="molecule type" value="Genomic_DNA"/>
</dbReference>
<evidence type="ECO:0000313" key="2">
    <source>
        <dbReference type="Proteomes" id="UP000188836"/>
    </source>
</evidence>
<comment type="caution">
    <text evidence="1">The sequence shown here is derived from an EMBL/GenBank/DDBJ whole genome shotgun (WGS) entry which is preliminary data.</text>
</comment>
<organism evidence="1 2">
    <name type="scientific">Nocardia donostiensis</name>
    <dbReference type="NCBI Taxonomy" id="1538463"/>
    <lineage>
        <taxon>Bacteria</taxon>
        <taxon>Bacillati</taxon>
        <taxon>Actinomycetota</taxon>
        <taxon>Actinomycetes</taxon>
        <taxon>Mycobacteriales</taxon>
        <taxon>Nocardiaceae</taxon>
        <taxon>Nocardia</taxon>
    </lineage>
</organism>
<name>A0A1V2TMS0_9NOCA</name>
<evidence type="ECO:0000313" key="1">
    <source>
        <dbReference type="EMBL" id="ONM50805.1"/>
    </source>
</evidence>
<accession>A0A1V2TMS0</accession>
<dbReference type="STRING" id="1538463.B0T36_00050"/>
<dbReference type="AlphaFoldDB" id="A0A1V2TMS0"/>
<protein>
    <submittedName>
        <fullName evidence="1">TetR family transcriptional regulator</fullName>
    </submittedName>
</protein>
<dbReference type="OrthoDB" id="4564833at2"/>
<keyword evidence="2" id="KW-1185">Reference proteome</keyword>
<sequence length="148" mass="16213">MLPAICDAVEKAAASLDITGVRALRVLLHAGLSAYWPLIQSSPEQQVLAYEEIVRRLRRHWETTPDGVPDPVASAEFRAKGDEICVFLELCAQRSGTQWLEPVDSIAAYSMSVIQGTVLRWLADCDDETILVVFDDLVSSLATKAVAV</sequence>
<proteinExistence type="predicted"/>
<reference evidence="1 2" key="1">
    <citation type="journal article" date="2016" name="Antonie Van Leeuwenhoek">
        <title>Nocardia donostiensis sp. nov., isolated from human respiratory specimens.</title>
        <authorList>
            <person name="Ercibengoa M."/>
            <person name="Bell M."/>
            <person name="Marimon J.M."/>
            <person name="Humrighouse B."/>
            <person name="Klenk H.P."/>
            <person name="Potter G."/>
            <person name="Perez-Trallero E."/>
        </authorList>
    </citation>
    <scope>NUCLEOTIDE SEQUENCE [LARGE SCALE GENOMIC DNA]</scope>
    <source>
        <strain evidence="1 2">X1655</strain>
    </source>
</reference>